<name>A0A285GY28_9FIRM</name>
<accession>A0A285GY28</accession>
<dbReference type="Proteomes" id="UP000219573">
    <property type="component" value="Unassembled WGS sequence"/>
</dbReference>
<evidence type="ECO:0000313" key="2">
    <source>
        <dbReference type="Proteomes" id="UP000219573"/>
    </source>
</evidence>
<reference evidence="2" key="1">
    <citation type="submission" date="2017-09" db="EMBL/GenBank/DDBJ databases">
        <authorList>
            <person name="Varghese N."/>
            <person name="Submissions S."/>
        </authorList>
    </citation>
    <scope>NUCLEOTIDE SEQUENCE [LARGE SCALE GENOMIC DNA]</scope>
    <source>
        <strain evidence="2">MSL47</strain>
    </source>
</reference>
<proteinExistence type="predicted"/>
<gene>
    <name evidence="1" type="ORF">SAMN06265827_11123</name>
</gene>
<sequence>MKNKHLFLLFRGGQYGADSYIFNNGDFNFL</sequence>
<protein>
    <submittedName>
        <fullName evidence="1">Uncharacterized protein</fullName>
    </submittedName>
</protein>
<dbReference type="AlphaFoldDB" id="A0A285GY28"/>
<evidence type="ECO:0000313" key="1">
    <source>
        <dbReference type="EMBL" id="SNY27436.1"/>
    </source>
</evidence>
<dbReference type="EMBL" id="OBDZ01000011">
    <property type="protein sequence ID" value="SNY27436.1"/>
    <property type="molecule type" value="Genomic_DNA"/>
</dbReference>
<keyword evidence="2" id="KW-1185">Reference proteome</keyword>
<organism evidence="1 2">
    <name type="scientific">Orenia metallireducens</name>
    <dbReference type="NCBI Taxonomy" id="1413210"/>
    <lineage>
        <taxon>Bacteria</taxon>
        <taxon>Bacillati</taxon>
        <taxon>Bacillota</taxon>
        <taxon>Clostridia</taxon>
        <taxon>Halanaerobiales</taxon>
        <taxon>Halobacteroidaceae</taxon>
        <taxon>Orenia</taxon>
    </lineage>
</organism>